<dbReference type="EMBL" id="KZ451896">
    <property type="protein sequence ID" value="PKA65105.1"/>
    <property type="molecule type" value="Genomic_DNA"/>
</dbReference>
<feature type="compositionally biased region" description="Basic and acidic residues" evidence="1">
    <location>
        <begin position="115"/>
        <end position="124"/>
    </location>
</feature>
<feature type="region of interest" description="Disordered" evidence="1">
    <location>
        <begin position="87"/>
        <end position="125"/>
    </location>
</feature>
<evidence type="ECO:0000313" key="3">
    <source>
        <dbReference type="Proteomes" id="UP000236161"/>
    </source>
</evidence>
<gene>
    <name evidence="2" type="ORF">AXF42_Ash013226</name>
</gene>
<evidence type="ECO:0008006" key="4">
    <source>
        <dbReference type="Google" id="ProtNLM"/>
    </source>
</evidence>
<accession>A0A2I0BBD3</accession>
<keyword evidence="3" id="KW-1185">Reference proteome</keyword>
<sequence>MVFSDMVLANIKQGERESLRDYTNRIFVAAAEVEDVDPTVAMHNFRRGLKVGDLSKSLHLAKPRSYPKLVARASQFMFLEDVESSPPDISRVKQEKRKRKHRGDEPPAPKIHMAKNRDQDEGKPRHIQHQKHFSLGLFLKSMRRPLNKGGSNLSDPSQRLRSEWIPTIIVSSTGTTGTSFTGVVASELCSTNWQIRASSKSSCIWRRPSLLPRKERLPKSLGILLKTCRLQVPANKSVLTPCRQDDQCHL</sequence>
<reference evidence="2 3" key="1">
    <citation type="journal article" date="2017" name="Nature">
        <title>The Apostasia genome and the evolution of orchids.</title>
        <authorList>
            <person name="Zhang G.Q."/>
            <person name="Liu K.W."/>
            <person name="Li Z."/>
            <person name="Lohaus R."/>
            <person name="Hsiao Y.Y."/>
            <person name="Niu S.C."/>
            <person name="Wang J.Y."/>
            <person name="Lin Y.C."/>
            <person name="Xu Q."/>
            <person name="Chen L.J."/>
            <person name="Yoshida K."/>
            <person name="Fujiwara S."/>
            <person name="Wang Z.W."/>
            <person name="Zhang Y.Q."/>
            <person name="Mitsuda N."/>
            <person name="Wang M."/>
            <person name="Liu G.H."/>
            <person name="Pecoraro L."/>
            <person name="Huang H.X."/>
            <person name="Xiao X.J."/>
            <person name="Lin M."/>
            <person name="Wu X.Y."/>
            <person name="Wu W.L."/>
            <person name="Chen Y.Y."/>
            <person name="Chang S.B."/>
            <person name="Sakamoto S."/>
            <person name="Ohme-Takagi M."/>
            <person name="Yagi M."/>
            <person name="Zeng S.J."/>
            <person name="Shen C.Y."/>
            <person name="Yeh C.M."/>
            <person name="Luo Y.B."/>
            <person name="Tsai W.C."/>
            <person name="Van de Peer Y."/>
            <person name="Liu Z.J."/>
        </authorList>
    </citation>
    <scope>NUCLEOTIDE SEQUENCE [LARGE SCALE GENOMIC DNA]</scope>
    <source>
        <strain evidence="3">cv. Shenzhen</strain>
        <tissue evidence="2">Stem</tissue>
    </source>
</reference>
<protein>
    <recommendedName>
        <fullName evidence="4">Retrotransposon gag domain-containing protein</fullName>
    </recommendedName>
</protein>
<organism evidence="2 3">
    <name type="scientific">Apostasia shenzhenica</name>
    <dbReference type="NCBI Taxonomy" id="1088818"/>
    <lineage>
        <taxon>Eukaryota</taxon>
        <taxon>Viridiplantae</taxon>
        <taxon>Streptophyta</taxon>
        <taxon>Embryophyta</taxon>
        <taxon>Tracheophyta</taxon>
        <taxon>Spermatophyta</taxon>
        <taxon>Magnoliopsida</taxon>
        <taxon>Liliopsida</taxon>
        <taxon>Asparagales</taxon>
        <taxon>Orchidaceae</taxon>
        <taxon>Apostasioideae</taxon>
        <taxon>Apostasia</taxon>
    </lineage>
</organism>
<evidence type="ECO:0000256" key="1">
    <source>
        <dbReference type="SAM" id="MobiDB-lite"/>
    </source>
</evidence>
<name>A0A2I0BBD3_9ASPA</name>
<dbReference type="Proteomes" id="UP000236161">
    <property type="component" value="Unassembled WGS sequence"/>
</dbReference>
<evidence type="ECO:0000313" key="2">
    <source>
        <dbReference type="EMBL" id="PKA65105.1"/>
    </source>
</evidence>
<proteinExistence type="predicted"/>
<dbReference type="AlphaFoldDB" id="A0A2I0BBD3"/>